<dbReference type="Pfam" id="PF02537">
    <property type="entry name" value="CRCB"/>
    <property type="match status" value="1"/>
</dbReference>
<evidence type="ECO:0000256" key="2">
    <source>
        <dbReference type="ARBA" id="ARBA00022475"/>
    </source>
</evidence>
<evidence type="ECO:0000256" key="9">
    <source>
        <dbReference type="ARBA" id="ARBA00049940"/>
    </source>
</evidence>
<feature type="transmembrane region" description="Helical" evidence="10">
    <location>
        <begin position="98"/>
        <end position="120"/>
    </location>
</feature>
<evidence type="ECO:0000256" key="4">
    <source>
        <dbReference type="ARBA" id="ARBA00022989"/>
    </source>
</evidence>
<feature type="binding site" evidence="10">
    <location>
        <position position="71"/>
    </location>
    <ligand>
        <name>Na(+)</name>
        <dbReference type="ChEBI" id="CHEBI:29101"/>
        <note>structural</note>
    </ligand>
</feature>
<dbReference type="HAMAP" id="MF_00454">
    <property type="entry name" value="FluC"/>
    <property type="match status" value="1"/>
</dbReference>
<comment type="function">
    <text evidence="9 10">Fluoride-specific ion channel. Important for reducing fluoride concentration in the cell, thus reducing its toxicity.</text>
</comment>
<feature type="transmembrane region" description="Helical" evidence="10">
    <location>
        <begin position="61"/>
        <end position="86"/>
    </location>
</feature>
<reference evidence="11 12" key="1">
    <citation type="submission" date="2018-07" db="EMBL/GenBank/DDBJ databases">
        <title>Desertimonas flava gen. nov. sp. nov.</title>
        <authorList>
            <person name="Liu S."/>
        </authorList>
    </citation>
    <scope>NUCLEOTIDE SEQUENCE [LARGE SCALE GENOMIC DNA]</scope>
    <source>
        <strain evidence="11 12">16Sb5-5</strain>
    </source>
</reference>
<keyword evidence="10" id="KW-0915">Sodium</keyword>
<keyword evidence="10" id="KW-0406">Ion transport</keyword>
<evidence type="ECO:0000256" key="1">
    <source>
        <dbReference type="ARBA" id="ARBA00004651"/>
    </source>
</evidence>
<dbReference type="GO" id="GO:0046872">
    <property type="term" value="F:metal ion binding"/>
    <property type="evidence" value="ECO:0007669"/>
    <property type="project" value="UniProtKB-KW"/>
</dbReference>
<dbReference type="EMBL" id="QOUI01000007">
    <property type="protein sequence ID" value="RCK69195.1"/>
    <property type="molecule type" value="Genomic_DNA"/>
</dbReference>
<comment type="catalytic activity">
    <reaction evidence="8">
        <text>fluoride(in) = fluoride(out)</text>
        <dbReference type="Rhea" id="RHEA:76159"/>
        <dbReference type="ChEBI" id="CHEBI:17051"/>
    </reaction>
    <physiologicalReaction direction="left-to-right" evidence="8">
        <dbReference type="Rhea" id="RHEA:76160"/>
    </physiologicalReaction>
</comment>
<comment type="subcellular location">
    <subcellularLocation>
        <location evidence="1 10">Cell membrane</location>
        <topology evidence="1 10">Multi-pass membrane protein</topology>
    </subcellularLocation>
</comment>
<evidence type="ECO:0000256" key="7">
    <source>
        <dbReference type="ARBA" id="ARBA00035120"/>
    </source>
</evidence>
<dbReference type="Proteomes" id="UP000252770">
    <property type="component" value="Unassembled WGS sequence"/>
</dbReference>
<gene>
    <name evidence="10" type="primary">fluC</name>
    <name evidence="10" type="synonym">crcB</name>
    <name evidence="11" type="ORF">DT076_12755</name>
</gene>
<dbReference type="AlphaFoldDB" id="A0A367YTH3"/>
<sequence>MTVWTLLAVALGGFAGGALRGWLTTVLRPCDGFPRGVLVANVAGSLALGLATTALPAGSPVLALAGAGFCGALTTWSTFSLDLVVLLEHRRHRTAAGYALLSLGAGLLAAALGLLLGTWLQESLTP</sequence>
<feature type="transmembrane region" description="Helical" evidence="10">
    <location>
        <begin position="6"/>
        <end position="23"/>
    </location>
</feature>
<dbReference type="InterPro" id="IPR003691">
    <property type="entry name" value="FluC"/>
</dbReference>
<proteinExistence type="inferred from homology"/>
<name>A0A367YTH3_9ACTN</name>
<evidence type="ECO:0000256" key="6">
    <source>
        <dbReference type="ARBA" id="ARBA00023303"/>
    </source>
</evidence>
<evidence type="ECO:0000256" key="5">
    <source>
        <dbReference type="ARBA" id="ARBA00023136"/>
    </source>
</evidence>
<accession>A0A367YTH3</accession>
<dbReference type="PANTHER" id="PTHR28259:SF1">
    <property type="entry name" value="FLUORIDE EXPORT PROTEIN 1-RELATED"/>
    <property type="match status" value="1"/>
</dbReference>
<dbReference type="RefSeq" id="WP_114127051.1">
    <property type="nucleotide sequence ID" value="NZ_QOUI01000007.1"/>
</dbReference>
<evidence type="ECO:0000256" key="3">
    <source>
        <dbReference type="ARBA" id="ARBA00022692"/>
    </source>
</evidence>
<dbReference type="GO" id="GO:0140114">
    <property type="term" value="P:cellular detoxification of fluoride"/>
    <property type="evidence" value="ECO:0007669"/>
    <property type="project" value="UniProtKB-UniRule"/>
</dbReference>
<dbReference type="GO" id="GO:0062054">
    <property type="term" value="F:fluoride channel activity"/>
    <property type="evidence" value="ECO:0007669"/>
    <property type="project" value="UniProtKB-UniRule"/>
</dbReference>
<protein>
    <recommendedName>
        <fullName evidence="10">Fluoride-specific ion channel FluC</fullName>
    </recommendedName>
</protein>
<feature type="binding site" evidence="10">
    <location>
        <position position="74"/>
    </location>
    <ligand>
        <name>Na(+)</name>
        <dbReference type="ChEBI" id="CHEBI:29101"/>
        <note>structural</note>
    </ligand>
</feature>
<evidence type="ECO:0000313" key="12">
    <source>
        <dbReference type="Proteomes" id="UP000252770"/>
    </source>
</evidence>
<evidence type="ECO:0000313" key="11">
    <source>
        <dbReference type="EMBL" id="RCK69195.1"/>
    </source>
</evidence>
<dbReference type="PANTHER" id="PTHR28259">
    <property type="entry name" value="FLUORIDE EXPORT PROTEIN 1-RELATED"/>
    <property type="match status" value="1"/>
</dbReference>
<keyword evidence="10" id="KW-0479">Metal-binding</keyword>
<dbReference type="GO" id="GO:0005886">
    <property type="term" value="C:plasma membrane"/>
    <property type="evidence" value="ECO:0007669"/>
    <property type="project" value="UniProtKB-SubCell"/>
</dbReference>
<keyword evidence="10" id="KW-0813">Transport</keyword>
<organism evidence="11 12">
    <name type="scientific">Desertihabitans brevis</name>
    <dbReference type="NCBI Taxonomy" id="2268447"/>
    <lineage>
        <taxon>Bacteria</taxon>
        <taxon>Bacillati</taxon>
        <taxon>Actinomycetota</taxon>
        <taxon>Actinomycetes</taxon>
        <taxon>Propionibacteriales</taxon>
        <taxon>Propionibacteriaceae</taxon>
        <taxon>Desertihabitans</taxon>
    </lineage>
</organism>
<keyword evidence="5 10" id="KW-0472">Membrane</keyword>
<keyword evidence="3 10" id="KW-0812">Transmembrane</keyword>
<evidence type="ECO:0000256" key="8">
    <source>
        <dbReference type="ARBA" id="ARBA00035585"/>
    </source>
</evidence>
<comment type="caution">
    <text evidence="11">The sequence shown here is derived from an EMBL/GenBank/DDBJ whole genome shotgun (WGS) entry which is preliminary data.</text>
</comment>
<keyword evidence="4 10" id="KW-1133">Transmembrane helix</keyword>
<evidence type="ECO:0000256" key="10">
    <source>
        <dbReference type="HAMAP-Rule" id="MF_00454"/>
    </source>
</evidence>
<comment type="activity regulation">
    <text evidence="10">Na(+) is not transported, but it plays an essential structural role and its presence is essential for fluoride channel function.</text>
</comment>
<keyword evidence="12" id="KW-1185">Reference proteome</keyword>
<comment type="similarity">
    <text evidence="7 10">Belongs to the fluoride channel Fluc/FEX (TC 1.A.43) family.</text>
</comment>
<keyword evidence="2 10" id="KW-1003">Cell membrane</keyword>
<keyword evidence="6 10" id="KW-0407">Ion channel</keyword>
<feature type="transmembrane region" description="Helical" evidence="10">
    <location>
        <begin position="35"/>
        <end position="55"/>
    </location>
</feature>